<evidence type="ECO:0000259" key="3">
    <source>
        <dbReference type="PROSITE" id="PS50234"/>
    </source>
</evidence>
<dbReference type="InterPro" id="IPR017802">
    <property type="entry name" value="VWFA-rel_acidobac-type"/>
</dbReference>
<feature type="chain" id="PRO_5022972885" evidence="2">
    <location>
        <begin position="24"/>
        <end position="355"/>
    </location>
</feature>
<dbReference type="RefSeq" id="WP_147648772.1">
    <property type="nucleotide sequence ID" value="NZ_CP042806.1"/>
</dbReference>
<keyword evidence="2" id="KW-0732">Signal</keyword>
<evidence type="ECO:0000313" key="5">
    <source>
        <dbReference type="Proteomes" id="UP000321820"/>
    </source>
</evidence>
<dbReference type="EMBL" id="CP042806">
    <property type="protein sequence ID" value="QEE29580.1"/>
    <property type="molecule type" value="Genomic_DNA"/>
</dbReference>
<evidence type="ECO:0000256" key="2">
    <source>
        <dbReference type="SAM" id="SignalP"/>
    </source>
</evidence>
<dbReference type="Gene3D" id="3.40.50.410">
    <property type="entry name" value="von Willebrand factor, type A domain"/>
    <property type="match status" value="1"/>
</dbReference>
<feature type="domain" description="VWFA" evidence="3">
    <location>
        <begin position="125"/>
        <end position="299"/>
    </location>
</feature>
<dbReference type="SUPFAM" id="SSF53300">
    <property type="entry name" value="vWA-like"/>
    <property type="match status" value="1"/>
</dbReference>
<dbReference type="AlphaFoldDB" id="A0A5B9EFN3"/>
<feature type="signal peptide" evidence="2">
    <location>
        <begin position="1"/>
        <end position="23"/>
    </location>
</feature>
<dbReference type="InterPro" id="IPR036465">
    <property type="entry name" value="vWFA_dom_sf"/>
</dbReference>
<feature type="region of interest" description="Disordered" evidence="1">
    <location>
        <begin position="26"/>
        <end position="64"/>
    </location>
</feature>
<evidence type="ECO:0000256" key="1">
    <source>
        <dbReference type="SAM" id="MobiDB-lite"/>
    </source>
</evidence>
<dbReference type="Pfam" id="PF13519">
    <property type="entry name" value="VWA_2"/>
    <property type="match status" value="1"/>
</dbReference>
<name>A0A5B9EFN3_9BACT</name>
<dbReference type="InterPro" id="IPR002035">
    <property type="entry name" value="VWF_A"/>
</dbReference>
<evidence type="ECO:0000313" key="4">
    <source>
        <dbReference type="EMBL" id="QEE29580.1"/>
    </source>
</evidence>
<reference evidence="4 5" key="1">
    <citation type="submission" date="2019-08" db="EMBL/GenBank/DDBJ databases">
        <title>Complete genome sequence of Terriglobus albidus strain ORNL.</title>
        <authorList>
            <person name="Podar M."/>
        </authorList>
    </citation>
    <scope>NUCLEOTIDE SEQUENCE [LARGE SCALE GENOMIC DNA]</scope>
    <source>
        <strain evidence="4 5">ORNL</strain>
    </source>
</reference>
<dbReference type="PROSITE" id="PS50234">
    <property type="entry name" value="VWFA"/>
    <property type="match status" value="1"/>
</dbReference>
<dbReference type="NCBIfam" id="TIGR03436">
    <property type="entry name" value="acidobact_VWFA"/>
    <property type="match status" value="1"/>
</dbReference>
<dbReference type="CDD" id="cd00198">
    <property type="entry name" value="vWFA"/>
    <property type="match status" value="1"/>
</dbReference>
<organism evidence="4 5">
    <name type="scientific">Terriglobus albidus</name>
    <dbReference type="NCBI Taxonomy" id="1592106"/>
    <lineage>
        <taxon>Bacteria</taxon>
        <taxon>Pseudomonadati</taxon>
        <taxon>Acidobacteriota</taxon>
        <taxon>Terriglobia</taxon>
        <taxon>Terriglobales</taxon>
        <taxon>Acidobacteriaceae</taxon>
        <taxon>Terriglobus</taxon>
    </lineage>
</organism>
<dbReference type="KEGG" id="talb:FTW19_17230"/>
<proteinExistence type="predicted"/>
<dbReference type="OrthoDB" id="110718at2"/>
<dbReference type="Proteomes" id="UP000321820">
    <property type="component" value="Chromosome"/>
</dbReference>
<protein>
    <submittedName>
        <fullName evidence="4">VWA domain-containing protein</fullName>
    </submittedName>
</protein>
<accession>A0A5B9EFN3</accession>
<sequence length="355" mass="38214">MQLRLPFLLCSVLTLMCVGAGHAQTAPQSSRSLSVDRDPAPSIDPDGVTPAQPEPASAVATGPIQKDAGGRYTLRADAYEVQLNVTVLDPSGRPATNLTKDTFHVAEDGVPQTITSFRHEDTAVSIGLLIDSSASMYDKRAAVEKASLDLIRLSNPKDEAFLVDFSSKAYIDQDFTSSVDKLQQGLRYVKSTGGTAAYDAVMASAEYMSKHRKNAKQVLVLITDGDDNASRTTLRDMIKRVQGLEGPVIYCVGLLFGDDIDKVEAQRAHALLEQIADQTGGAAFFPKSLKEVDTIASAVAEDIRTQYTIGYRSTNPPSNGGYRTVHVDAFAGRQKLTVRTRNGYLAKALPVASSK</sequence>
<dbReference type="SMART" id="SM00327">
    <property type="entry name" value="VWA"/>
    <property type="match status" value="1"/>
</dbReference>
<keyword evidence="5" id="KW-1185">Reference proteome</keyword>
<gene>
    <name evidence="4" type="ORF">FTW19_17230</name>
</gene>